<comment type="caution">
    <text evidence="2">The sequence shown here is derived from an EMBL/GenBank/DDBJ whole genome shotgun (WGS) entry which is preliminary data.</text>
</comment>
<dbReference type="Proteomes" id="UP000292927">
    <property type="component" value="Unassembled WGS sequence"/>
</dbReference>
<organism evidence="2 3">
    <name type="scientific">Cuneatibacter caecimuris</name>
    <dbReference type="NCBI Taxonomy" id="1796618"/>
    <lineage>
        <taxon>Bacteria</taxon>
        <taxon>Bacillati</taxon>
        <taxon>Bacillota</taxon>
        <taxon>Clostridia</taxon>
        <taxon>Lachnospirales</taxon>
        <taxon>Lachnospiraceae</taxon>
        <taxon>Cuneatibacter</taxon>
    </lineage>
</organism>
<accession>A0A4Q7P0X6</accession>
<protein>
    <recommendedName>
        <fullName evidence="4">Amidase-like protein</fullName>
    </recommendedName>
</protein>
<evidence type="ECO:0000313" key="2">
    <source>
        <dbReference type="EMBL" id="RZS93020.1"/>
    </source>
</evidence>
<dbReference type="OrthoDB" id="2666435at2"/>
<keyword evidence="3" id="KW-1185">Reference proteome</keyword>
<dbReference type="RefSeq" id="WP_130436016.1">
    <property type="nucleotide sequence ID" value="NZ_SGXF01000006.1"/>
</dbReference>
<evidence type="ECO:0008006" key="4">
    <source>
        <dbReference type="Google" id="ProtNLM"/>
    </source>
</evidence>
<gene>
    <name evidence="2" type="ORF">EV209_2766</name>
</gene>
<evidence type="ECO:0000256" key="1">
    <source>
        <dbReference type="SAM" id="SignalP"/>
    </source>
</evidence>
<evidence type="ECO:0000313" key="3">
    <source>
        <dbReference type="Proteomes" id="UP000292927"/>
    </source>
</evidence>
<name>A0A4Q7P0X6_9FIRM</name>
<feature type="signal peptide" evidence="1">
    <location>
        <begin position="1"/>
        <end position="23"/>
    </location>
</feature>
<dbReference type="EMBL" id="SGXF01000006">
    <property type="protein sequence ID" value="RZS93020.1"/>
    <property type="molecule type" value="Genomic_DNA"/>
</dbReference>
<reference evidence="2 3" key="1">
    <citation type="submission" date="2019-02" db="EMBL/GenBank/DDBJ databases">
        <title>Genomic Encyclopedia of Type Strains, Phase IV (KMG-IV): sequencing the most valuable type-strain genomes for metagenomic binning, comparative biology and taxonomic classification.</title>
        <authorList>
            <person name="Goeker M."/>
        </authorList>
    </citation>
    <scope>NUCLEOTIDE SEQUENCE [LARGE SCALE GENOMIC DNA]</scope>
    <source>
        <strain evidence="2 3">DSM 29486</strain>
    </source>
</reference>
<feature type="chain" id="PRO_5020933878" description="Amidase-like protein" evidence="1">
    <location>
        <begin position="24"/>
        <end position="352"/>
    </location>
</feature>
<proteinExistence type="predicted"/>
<dbReference type="AlphaFoldDB" id="A0A4Q7P0X6"/>
<sequence>MKKLICTLSAVLCCFCSSHLVFADNAFLYPVNRDSSIWKEFSSHLDMIEACDVSVEKLNDLTTEELLQYVLEYPLLVDMFLFDSLEDGILALREHCGSLAELLEREDVSTILFDFYEQNIVVSYANYNEADPCDLKDYALEGILSYLYFKGELKNPEKDKFLSFMEPEISVCLSDSLSLPKTKGCIYKQMSNEQVDLTKKEALDVVYTPVGTPVSIRRTNYDDADHESLAREAEKEMLRTYPNASKIASATYQYNCHAYAWYQSLTNILVWMENPWSYMHDGSYAAVSYSQGEKIYYDANGASYKGDHSGNITSSSAVISKWGIGPLMRHAHTYCPYYTGAEILTYYKRVHY</sequence>
<keyword evidence="1" id="KW-0732">Signal</keyword>